<protein>
    <submittedName>
        <fullName evidence="5">Crotonobetaine/carnitine-CoA ligase</fullName>
    </submittedName>
</protein>
<feature type="domain" description="AMP-dependent synthetase/ligase" evidence="3">
    <location>
        <begin position="25"/>
        <end position="377"/>
    </location>
</feature>
<evidence type="ECO:0000259" key="3">
    <source>
        <dbReference type="Pfam" id="PF00501"/>
    </source>
</evidence>
<dbReference type="InterPro" id="IPR020845">
    <property type="entry name" value="AMP-binding_CS"/>
</dbReference>
<dbReference type="RefSeq" id="WP_121050380.1">
    <property type="nucleotide sequence ID" value="NZ_AP018711.1"/>
</dbReference>
<evidence type="ECO:0000259" key="4">
    <source>
        <dbReference type="Pfam" id="PF13193"/>
    </source>
</evidence>
<evidence type="ECO:0000256" key="2">
    <source>
        <dbReference type="ARBA" id="ARBA00022598"/>
    </source>
</evidence>
<dbReference type="GO" id="GO:0016874">
    <property type="term" value="F:ligase activity"/>
    <property type="evidence" value="ECO:0007669"/>
    <property type="project" value="UniProtKB-KW"/>
</dbReference>
<keyword evidence="2 5" id="KW-0436">Ligase</keyword>
<dbReference type="Pfam" id="PF00501">
    <property type="entry name" value="AMP-binding"/>
    <property type="match status" value="1"/>
</dbReference>
<dbReference type="Proteomes" id="UP000276029">
    <property type="component" value="Unassembled WGS sequence"/>
</dbReference>
<dbReference type="PROSITE" id="PS00455">
    <property type="entry name" value="AMP_BINDING"/>
    <property type="match status" value="1"/>
</dbReference>
<evidence type="ECO:0000313" key="5">
    <source>
        <dbReference type="EMBL" id="RKS88750.1"/>
    </source>
</evidence>
<sequence>MVARTARKPPKFHPYLGKDICWLLDMQAQERGDRTFLIWQPPEDDAVRWTYREFAERVDAVTRSLIMRGVREADPVLIHLDNCPEFLFAWFACAKIGAVAVTTNTRSSADELSYFIDHARVRFAVTQQSLLPLVEGCGPELGWIACVGLDAAQHGAFPFEDLYAPEVGVLLPYHDPLTPVSVQYTSGTTSRPKGVVWTHANALWAAQINARHCELRETDVGLIILPLFHTNALGYSVLGTLWAGGSVVLTPKFSRRRFWDISTRNGCTWASLFPFVATALQDVETPEHCFRFWAIGLADVPAFEEKFRLKIAGWWGMTETVSHPIQSYLHLRGMPGAMGVPAPEYEIDVRGEDGNSVEPTEDGAAGRLFIRGVPGISLFLEYLNDPEATDGCFDANGWMDTGDIVNVRSDGQLIFGDRAKDMLKVGGENVAASEIERVVVAMDEVAEAAVVGKAHDFLGEVPVVFVIPSGSVVSGLEEKVRARCESLLADFKVPREVILTDALPRSLMNKVAKKELRERLEGL</sequence>
<name>A0ABX9SY80_SPHMI</name>
<comment type="caution">
    <text evidence="5">The sequence shown here is derived from an EMBL/GenBank/DDBJ whole genome shotgun (WGS) entry which is preliminary data.</text>
</comment>
<dbReference type="PANTHER" id="PTHR43201">
    <property type="entry name" value="ACYL-COA SYNTHETASE"/>
    <property type="match status" value="1"/>
</dbReference>
<gene>
    <name evidence="5" type="ORF">DFR51_1960</name>
</gene>
<organism evidence="5 6">
    <name type="scientific">Sphingosinicella microcystinivorans</name>
    <dbReference type="NCBI Taxonomy" id="335406"/>
    <lineage>
        <taxon>Bacteria</taxon>
        <taxon>Pseudomonadati</taxon>
        <taxon>Pseudomonadota</taxon>
        <taxon>Alphaproteobacteria</taxon>
        <taxon>Sphingomonadales</taxon>
        <taxon>Sphingosinicellaceae</taxon>
        <taxon>Sphingosinicella</taxon>
    </lineage>
</organism>
<evidence type="ECO:0000313" key="6">
    <source>
        <dbReference type="Proteomes" id="UP000276029"/>
    </source>
</evidence>
<dbReference type="InterPro" id="IPR042099">
    <property type="entry name" value="ANL_N_sf"/>
</dbReference>
<reference evidence="5 6" key="1">
    <citation type="submission" date="2018-10" db="EMBL/GenBank/DDBJ databases">
        <title>Genomic Encyclopedia of Type Strains, Phase IV (KMG-IV): sequencing the most valuable type-strain genomes for metagenomic binning, comparative biology and taxonomic classification.</title>
        <authorList>
            <person name="Goeker M."/>
        </authorList>
    </citation>
    <scope>NUCLEOTIDE SEQUENCE [LARGE SCALE GENOMIC DNA]</scope>
    <source>
        <strain evidence="5 6">DSM 19791</strain>
    </source>
</reference>
<evidence type="ECO:0000256" key="1">
    <source>
        <dbReference type="ARBA" id="ARBA00006432"/>
    </source>
</evidence>
<dbReference type="Gene3D" id="3.40.50.12780">
    <property type="entry name" value="N-terminal domain of ligase-like"/>
    <property type="match status" value="1"/>
</dbReference>
<comment type="similarity">
    <text evidence="1">Belongs to the ATP-dependent AMP-binding enzyme family.</text>
</comment>
<accession>A0ABX9SY80</accession>
<keyword evidence="6" id="KW-1185">Reference proteome</keyword>
<feature type="domain" description="AMP-binding enzyme C-terminal" evidence="4">
    <location>
        <begin position="434"/>
        <end position="505"/>
    </location>
</feature>
<dbReference type="PANTHER" id="PTHR43201:SF5">
    <property type="entry name" value="MEDIUM-CHAIN ACYL-COA LIGASE ACSF2, MITOCHONDRIAL"/>
    <property type="match status" value="1"/>
</dbReference>
<dbReference type="InterPro" id="IPR045851">
    <property type="entry name" value="AMP-bd_C_sf"/>
</dbReference>
<dbReference type="Gene3D" id="3.30.300.30">
    <property type="match status" value="1"/>
</dbReference>
<dbReference type="EMBL" id="RBWX01000008">
    <property type="protein sequence ID" value="RKS88750.1"/>
    <property type="molecule type" value="Genomic_DNA"/>
</dbReference>
<dbReference type="Pfam" id="PF13193">
    <property type="entry name" value="AMP-binding_C"/>
    <property type="match status" value="1"/>
</dbReference>
<dbReference type="InterPro" id="IPR000873">
    <property type="entry name" value="AMP-dep_synth/lig_dom"/>
</dbReference>
<proteinExistence type="inferred from homology"/>
<dbReference type="SUPFAM" id="SSF56801">
    <property type="entry name" value="Acetyl-CoA synthetase-like"/>
    <property type="match status" value="1"/>
</dbReference>
<dbReference type="InterPro" id="IPR025110">
    <property type="entry name" value="AMP-bd_C"/>
</dbReference>